<dbReference type="EMBL" id="CAXHTB010000006">
    <property type="protein sequence ID" value="CAL0308121.1"/>
    <property type="molecule type" value="Genomic_DNA"/>
</dbReference>
<evidence type="ECO:0000313" key="2">
    <source>
        <dbReference type="EMBL" id="CAL0308121.1"/>
    </source>
</evidence>
<keyword evidence="3" id="KW-1185">Reference proteome</keyword>
<dbReference type="Proteomes" id="UP001497480">
    <property type="component" value="Unassembled WGS sequence"/>
</dbReference>
<gene>
    <name evidence="2" type="ORF">LLUT_LOCUS9181</name>
</gene>
<feature type="compositionally biased region" description="Polar residues" evidence="1">
    <location>
        <begin position="1"/>
        <end position="48"/>
    </location>
</feature>
<sequence length="61" mass="6446">MDISNSASLMSRIPNTTGTEVGSAPSLKTPTSGTHVAHVQSTSEASSIEESRFIKEDKPKN</sequence>
<organism evidence="2 3">
    <name type="scientific">Lupinus luteus</name>
    <name type="common">European yellow lupine</name>
    <dbReference type="NCBI Taxonomy" id="3873"/>
    <lineage>
        <taxon>Eukaryota</taxon>
        <taxon>Viridiplantae</taxon>
        <taxon>Streptophyta</taxon>
        <taxon>Embryophyta</taxon>
        <taxon>Tracheophyta</taxon>
        <taxon>Spermatophyta</taxon>
        <taxon>Magnoliopsida</taxon>
        <taxon>eudicotyledons</taxon>
        <taxon>Gunneridae</taxon>
        <taxon>Pentapetalae</taxon>
        <taxon>rosids</taxon>
        <taxon>fabids</taxon>
        <taxon>Fabales</taxon>
        <taxon>Fabaceae</taxon>
        <taxon>Papilionoideae</taxon>
        <taxon>50 kb inversion clade</taxon>
        <taxon>genistoids sensu lato</taxon>
        <taxon>core genistoids</taxon>
        <taxon>Genisteae</taxon>
        <taxon>Lupinus</taxon>
    </lineage>
</organism>
<comment type="caution">
    <text evidence="2">The sequence shown here is derived from an EMBL/GenBank/DDBJ whole genome shotgun (WGS) entry which is preliminary data.</text>
</comment>
<name>A0AAV1WFH2_LUPLU</name>
<protein>
    <submittedName>
        <fullName evidence="2">Uncharacterized protein</fullName>
    </submittedName>
</protein>
<accession>A0AAV1WFH2</accession>
<evidence type="ECO:0000256" key="1">
    <source>
        <dbReference type="SAM" id="MobiDB-lite"/>
    </source>
</evidence>
<dbReference type="AlphaFoldDB" id="A0AAV1WFH2"/>
<feature type="region of interest" description="Disordered" evidence="1">
    <location>
        <begin position="1"/>
        <end position="61"/>
    </location>
</feature>
<reference evidence="2 3" key="1">
    <citation type="submission" date="2024-03" db="EMBL/GenBank/DDBJ databases">
        <authorList>
            <person name="Martinez-Hernandez J."/>
        </authorList>
    </citation>
    <scope>NUCLEOTIDE SEQUENCE [LARGE SCALE GENOMIC DNA]</scope>
</reference>
<proteinExistence type="predicted"/>
<evidence type="ECO:0000313" key="3">
    <source>
        <dbReference type="Proteomes" id="UP001497480"/>
    </source>
</evidence>
<feature type="compositionally biased region" description="Basic and acidic residues" evidence="1">
    <location>
        <begin position="49"/>
        <end position="61"/>
    </location>
</feature>